<evidence type="ECO:0000259" key="13">
    <source>
        <dbReference type="PROSITE" id="PS51918"/>
    </source>
</evidence>
<evidence type="ECO:0000256" key="8">
    <source>
        <dbReference type="ARBA" id="ARBA00022694"/>
    </source>
</evidence>
<comment type="function">
    <text evidence="12">Specifically methylates position 2 of adenine 2503 in 23S rRNA and position 2 of adenine 37 in tRNAs.</text>
</comment>
<dbReference type="Gene3D" id="3.20.20.70">
    <property type="entry name" value="Aldolase class I"/>
    <property type="match status" value="1"/>
</dbReference>
<comment type="catalytic activity">
    <reaction evidence="12">
        <text>adenosine(37) in tRNA + 2 reduced [2Fe-2S]-[ferredoxin] + 2 S-adenosyl-L-methionine = 2-methyladenosine(37) in tRNA + 5'-deoxyadenosine + L-methionine + 2 oxidized [2Fe-2S]-[ferredoxin] + S-adenosyl-L-homocysteine</text>
        <dbReference type="Rhea" id="RHEA:43332"/>
        <dbReference type="Rhea" id="RHEA-COMP:10000"/>
        <dbReference type="Rhea" id="RHEA-COMP:10001"/>
        <dbReference type="Rhea" id="RHEA-COMP:10162"/>
        <dbReference type="Rhea" id="RHEA-COMP:10485"/>
        <dbReference type="ChEBI" id="CHEBI:17319"/>
        <dbReference type="ChEBI" id="CHEBI:33737"/>
        <dbReference type="ChEBI" id="CHEBI:33738"/>
        <dbReference type="ChEBI" id="CHEBI:57844"/>
        <dbReference type="ChEBI" id="CHEBI:57856"/>
        <dbReference type="ChEBI" id="CHEBI:59789"/>
        <dbReference type="ChEBI" id="CHEBI:74411"/>
        <dbReference type="ChEBI" id="CHEBI:74497"/>
        <dbReference type="EC" id="2.1.1.192"/>
    </reaction>
</comment>
<evidence type="ECO:0000256" key="2">
    <source>
        <dbReference type="ARBA" id="ARBA00022485"/>
    </source>
</evidence>
<evidence type="ECO:0000256" key="3">
    <source>
        <dbReference type="ARBA" id="ARBA00022490"/>
    </source>
</evidence>
<comment type="cofactor">
    <cofactor evidence="12">
        <name>[4Fe-4S] cluster</name>
        <dbReference type="ChEBI" id="CHEBI:49883"/>
    </cofactor>
    <text evidence="12">Binds 1 [4Fe-4S] cluster. The cluster is coordinated with 3 cysteines and an exchangeable S-adenosyl-L-methionine.</text>
</comment>
<comment type="miscellaneous">
    <text evidence="12">Reaction proceeds by a ping-pong mechanism involving intermediate methylation of a conserved cysteine residue.</text>
</comment>
<dbReference type="PIRSF" id="PIRSF006004">
    <property type="entry name" value="CHP00048"/>
    <property type="match status" value="1"/>
</dbReference>
<keyword evidence="9 12" id="KW-0479">Metal-binding</keyword>
<feature type="active site" description="Proton acceptor" evidence="12">
    <location>
        <position position="86"/>
    </location>
</feature>
<dbReference type="InterPro" id="IPR004383">
    <property type="entry name" value="rRNA_lsu_MTrfase_RlmN/Cfr"/>
</dbReference>
<comment type="caution">
    <text evidence="12">Lacks conserved residue(s) required for the propagation of feature annotation.</text>
</comment>
<dbReference type="GO" id="GO:0008168">
    <property type="term" value="F:methyltransferase activity"/>
    <property type="evidence" value="ECO:0007669"/>
    <property type="project" value="UniProtKB-KW"/>
</dbReference>
<feature type="binding site" evidence="12">
    <location>
        <position position="185"/>
    </location>
    <ligand>
        <name>S-adenosyl-L-methionine</name>
        <dbReference type="ChEBI" id="CHEBI:59789"/>
    </ligand>
</feature>
<keyword evidence="4 12" id="KW-0698">rRNA processing</keyword>
<dbReference type="Pfam" id="PF04055">
    <property type="entry name" value="Radical_SAM"/>
    <property type="match status" value="1"/>
</dbReference>
<feature type="active site" description="S-methylcysteine intermediate" evidence="12">
    <location>
        <position position="327"/>
    </location>
</feature>
<dbReference type="EMBL" id="JAUSTN010000003">
    <property type="protein sequence ID" value="MDQ0274581.1"/>
    <property type="molecule type" value="Genomic_DNA"/>
</dbReference>
<dbReference type="HAMAP" id="MF_01849">
    <property type="entry name" value="RNA_methyltr_RlmN"/>
    <property type="match status" value="1"/>
</dbReference>
<organism evidence="14 15">
    <name type="scientific">Peptoniphilus koenoeneniae</name>
    <dbReference type="NCBI Taxonomy" id="507751"/>
    <lineage>
        <taxon>Bacteria</taxon>
        <taxon>Bacillati</taxon>
        <taxon>Bacillota</taxon>
        <taxon>Tissierellia</taxon>
        <taxon>Tissierellales</taxon>
        <taxon>Peptoniphilaceae</taxon>
        <taxon>Peptoniphilus</taxon>
    </lineage>
</organism>
<comment type="catalytic activity">
    <reaction evidence="12">
        <text>adenosine(2503) in 23S rRNA + 2 reduced [2Fe-2S]-[ferredoxin] + 2 S-adenosyl-L-methionine = 2-methyladenosine(2503) in 23S rRNA + 5'-deoxyadenosine + L-methionine + 2 oxidized [2Fe-2S]-[ferredoxin] + S-adenosyl-L-homocysteine</text>
        <dbReference type="Rhea" id="RHEA:42916"/>
        <dbReference type="Rhea" id="RHEA-COMP:10000"/>
        <dbReference type="Rhea" id="RHEA-COMP:10001"/>
        <dbReference type="Rhea" id="RHEA-COMP:10152"/>
        <dbReference type="Rhea" id="RHEA-COMP:10282"/>
        <dbReference type="ChEBI" id="CHEBI:17319"/>
        <dbReference type="ChEBI" id="CHEBI:33737"/>
        <dbReference type="ChEBI" id="CHEBI:33738"/>
        <dbReference type="ChEBI" id="CHEBI:57844"/>
        <dbReference type="ChEBI" id="CHEBI:57856"/>
        <dbReference type="ChEBI" id="CHEBI:59789"/>
        <dbReference type="ChEBI" id="CHEBI:74411"/>
        <dbReference type="ChEBI" id="CHEBI:74497"/>
        <dbReference type="EC" id="2.1.1.192"/>
    </reaction>
</comment>
<evidence type="ECO:0000256" key="11">
    <source>
        <dbReference type="ARBA" id="ARBA00023014"/>
    </source>
</evidence>
<dbReference type="GO" id="GO:0032259">
    <property type="term" value="P:methylation"/>
    <property type="evidence" value="ECO:0007669"/>
    <property type="project" value="UniProtKB-KW"/>
</dbReference>
<feature type="binding site" evidence="12">
    <location>
        <position position="113"/>
    </location>
    <ligand>
        <name>[4Fe-4S] cluster</name>
        <dbReference type="ChEBI" id="CHEBI:49883"/>
        <note>4Fe-4S-S-AdoMet</note>
    </ligand>
</feature>
<dbReference type="SUPFAM" id="SSF102114">
    <property type="entry name" value="Radical SAM enzymes"/>
    <property type="match status" value="1"/>
</dbReference>
<evidence type="ECO:0000256" key="12">
    <source>
        <dbReference type="HAMAP-Rule" id="MF_01849"/>
    </source>
</evidence>
<keyword evidence="12" id="KW-1015">Disulfide bond</keyword>
<dbReference type="SFLD" id="SFLDS00029">
    <property type="entry name" value="Radical_SAM"/>
    <property type="match status" value="1"/>
</dbReference>
<dbReference type="PROSITE" id="PS51918">
    <property type="entry name" value="RADICAL_SAM"/>
    <property type="match status" value="1"/>
</dbReference>
<dbReference type="EC" id="2.1.1.192" evidence="12"/>
<keyword evidence="2 12" id="KW-0004">4Fe-4S</keyword>
<feature type="binding site" evidence="12">
    <location>
        <begin position="208"/>
        <end position="210"/>
    </location>
    <ligand>
        <name>S-adenosyl-L-methionine</name>
        <dbReference type="ChEBI" id="CHEBI:59789"/>
    </ligand>
</feature>
<evidence type="ECO:0000313" key="15">
    <source>
        <dbReference type="Proteomes" id="UP001236559"/>
    </source>
</evidence>
<dbReference type="Proteomes" id="UP001236559">
    <property type="component" value="Unassembled WGS sequence"/>
</dbReference>
<evidence type="ECO:0000256" key="9">
    <source>
        <dbReference type="ARBA" id="ARBA00022723"/>
    </source>
</evidence>
<keyword evidence="15" id="KW-1185">Reference proteome</keyword>
<dbReference type="InterPro" id="IPR027492">
    <property type="entry name" value="RNA_MTrfase_RlmN"/>
</dbReference>
<feature type="binding site" evidence="12">
    <location>
        <position position="284"/>
    </location>
    <ligand>
        <name>S-adenosyl-L-methionine</name>
        <dbReference type="ChEBI" id="CHEBI:59789"/>
    </ligand>
</feature>
<accession>A0ABU0AUV0</accession>
<feature type="binding site" evidence="12">
    <location>
        <position position="106"/>
    </location>
    <ligand>
        <name>[4Fe-4S] cluster</name>
        <dbReference type="ChEBI" id="CHEBI:49883"/>
        <note>4Fe-4S-S-AdoMet</note>
    </ligand>
</feature>
<keyword evidence="11 12" id="KW-0411">Iron-sulfur</keyword>
<dbReference type="Gene3D" id="1.10.150.530">
    <property type="match status" value="1"/>
</dbReference>
<dbReference type="SFLD" id="SFLDF00275">
    <property type="entry name" value="adenosine_C2_methyltransferase"/>
    <property type="match status" value="1"/>
</dbReference>
<evidence type="ECO:0000256" key="5">
    <source>
        <dbReference type="ARBA" id="ARBA00022603"/>
    </source>
</evidence>
<keyword evidence="5 12" id="KW-0489">Methyltransferase</keyword>
<dbReference type="PANTHER" id="PTHR30544:SF5">
    <property type="entry name" value="RADICAL SAM CORE DOMAIN-CONTAINING PROTEIN"/>
    <property type="match status" value="1"/>
</dbReference>
<feature type="binding site" evidence="12">
    <location>
        <position position="110"/>
    </location>
    <ligand>
        <name>[4Fe-4S] cluster</name>
        <dbReference type="ChEBI" id="CHEBI:49883"/>
        <note>4Fe-4S-S-AdoMet</note>
    </ligand>
</feature>
<dbReference type="InterPro" id="IPR048641">
    <property type="entry name" value="RlmN_N"/>
</dbReference>
<dbReference type="Pfam" id="PF21016">
    <property type="entry name" value="RlmN_N"/>
    <property type="match status" value="1"/>
</dbReference>
<comment type="caution">
    <text evidence="14">The sequence shown here is derived from an EMBL/GenBank/DDBJ whole genome shotgun (WGS) entry which is preliminary data.</text>
</comment>
<dbReference type="RefSeq" id="WP_307494963.1">
    <property type="nucleotide sequence ID" value="NZ_JAUSTN010000003.1"/>
</dbReference>
<keyword evidence="6 12" id="KW-0808">Transferase</keyword>
<feature type="binding site" evidence="12">
    <location>
        <begin position="153"/>
        <end position="154"/>
    </location>
    <ligand>
        <name>S-adenosyl-L-methionine</name>
        <dbReference type="ChEBI" id="CHEBI:59789"/>
    </ligand>
</feature>
<dbReference type="PANTHER" id="PTHR30544">
    <property type="entry name" value="23S RRNA METHYLTRANSFERASE"/>
    <property type="match status" value="1"/>
</dbReference>
<evidence type="ECO:0000256" key="4">
    <source>
        <dbReference type="ARBA" id="ARBA00022552"/>
    </source>
</evidence>
<gene>
    <name evidence="12" type="primary">rlmN</name>
    <name evidence="14" type="ORF">J2S72_000598</name>
</gene>
<comment type="similarity">
    <text evidence="12">Belongs to the radical SAM superfamily. RlmN family.</text>
</comment>
<comment type="subcellular location">
    <subcellularLocation>
        <location evidence="1 12">Cytoplasm</location>
    </subcellularLocation>
</comment>
<proteinExistence type="inferred from homology"/>
<dbReference type="InterPro" id="IPR007197">
    <property type="entry name" value="rSAM"/>
</dbReference>
<evidence type="ECO:0000313" key="14">
    <source>
        <dbReference type="EMBL" id="MDQ0274581.1"/>
    </source>
</evidence>
<dbReference type="InterPro" id="IPR013785">
    <property type="entry name" value="Aldolase_TIM"/>
</dbReference>
<keyword evidence="10 12" id="KW-0408">Iron</keyword>
<dbReference type="InterPro" id="IPR040072">
    <property type="entry name" value="Methyltransferase_A"/>
</dbReference>
<name>A0ABU0AUV0_9FIRM</name>
<evidence type="ECO:0000256" key="6">
    <source>
        <dbReference type="ARBA" id="ARBA00022679"/>
    </source>
</evidence>
<keyword evidence="8 12" id="KW-0819">tRNA processing</keyword>
<protein>
    <recommendedName>
        <fullName evidence="12">Probable dual-specificity RNA methyltransferase RlmN</fullName>
        <ecNumber evidence="12">2.1.1.192</ecNumber>
    </recommendedName>
    <alternativeName>
        <fullName evidence="12">23S rRNA (adenine(2503)-C(2))-methyltransferase</fullName>
    </alternativeName>
    <alternativeName>
        <fullName evidence="12">23S rRNA m2A2503 methyltransferase</fullName>
    </alternativeName>
    <alternativeName>
        <fullName evidence="12">Ribosomal RNA large subunit methyltransferase N</fullName>
    </alternativeName>
    <alternativeName>
        <fullName evidence="12">tRNA (adenine(37)-C(2))-methyltransferase</fullName>
    </alternativeName>
    <alternativeName>
        <fullName evidence="12">tRNA m2A37 methyltransferase</fullName>
    </alternativeName>
</protein>
<dbReference type="CDD" id="cd01335">
    <property type="entry name" value="Radical_SAM"/>
    <property type="match status" value="1"/>
</dbReference>
<dbReference type="InterPro" id="IPR058240">
    <property type="entry name" value="rSAM_sf"/>
</dbReference>
<evidence type="ECO:0000256" key="10">
    <source>
        <dbReference type="ARBA" id="ARBA00023004"/>
    </source>
</evidence>
<dbReference type="NCBIfam" id="TIGR00048">
    <property type="entry name" value="rRNA_mod_RlmN"/>
    <property type="match status" value="1"/>
</dbReference>
<reference evidence="14 15" key="1">
    <citation type="submission" date="2023-07" db="EMBL/GenBank/DDBJ databases">
        <title>Genomic Encyclopedia of Type Strains, Phase IV (KMG-IV): sequencing the most valuable type-strain genomes for metagenomic binning, comparative biology and taxonomic classification.</title>
        <authorList>
            <person name="Goeker M."/>
        </authorList>
    </citation>
    <scope>NUCLEOTIDE SEQUENCE [LARGE SCALE GENOMIC DNA]</scope>
    <source>
        <strain evidence="14 15">DSM 22616</strain>
    </source>
</reference>
<dbReference type="SFLD" id="SFLDG01062">
    <property type="entry name" value="methyltransferase_(Class_A)"/>
    <property type="match status" value="1"/>
</dbReference>
<feature type="domain" description="Radical SAM core" evidence="13">
    <location>
        <begin position="92"/>
        <end position="322"/>
    </location>
</feature>
<sequence length="338" mass="39075">MIYINDLTFEEMKEYIKKIGEKPFRAEQLFRFFNSEKKLNLNESSNLPKSLRDLDVSKIKIHKIFNSELDETKKFLFSLDDGNLIEGVLMKYKYGYAQCISTQVGCRMNCSFCASTKKGLVRNLRPSEMLGQIYQVEKAFDINVSNVILMGSGEPFDNFDNLLKFLEIIHDEKGHNMSYKNITISTCGISPKIYELADYNKKITLALSLHNPFNEERKKIMPIAKKYDINEVIKACKYYEEKTGTRVTFEYTLIDGVNNKDAHANELSKLLKGMRSHLNIIPLNPIEEYQEKRPDRKKVEDFKNKMNKLGLNATIRRELGSDISASCGQLKRSSEVEH</sequence>
<keyword evidence="3 12" id="KW-0963">Cytoplasm</keyword>
<evidence type="ECO:0000256" key="7">
    <source>
        <dbReference type="ARBA" id="ARBA00022691"/>
    </source>
</evidence>
<evidence type="ECO:0000256" key="1">
    <source>
        <dbReference type="ARBA" id="ARBA00004496"/>
    </source>
</evidence>
<keyword evidence="7 12" id="KW-0949">S-adenosyl-L-methionine</keyword>